<dbReference type="Pfam" id="PF00005">
    <property type="entry name" value="ABC_tran"/>
    <property type="match status" value="1"/>
</dbReference>
<gene>
    <name evidence="7" type="ORF">METZ01_LOCUS10917</name>
</gene>
<dbReference type="InterPro" id="IPR050763">
    <property type="entry name" value="ABC_transporter_ATP-binding"/>
</dbReference>
<name>A0A381NX51_9ZZZZ</name>
<reference evidence="7" key="1">
    <citation type="submission" date="2018-05" db="EMBL/GenBank/DDBJ databases">
        <authorList>
            <person name="Lanie J.A."/>
            <person name="Ng W.-L."/>
            <person name="Kazmierczak K.M."/>
            <person name="Andrzejewski T.M."/>
            <person name="Davidsen T.M."/>
            <person name="Wayne K.J."/>
            <person name="Tettelin H."/>
            <person name="Glass J.I."/>
            <person name="Rusch D."/>
            <person name="Podicherti R."/>
            <person name="Tsui H.-C.T."/>
            <person name="Winkler M.E."/>
        </authorList>
    </citation>
    <scope>NUCLEOTIDE SEQUENCE</scope>
</reference>
<dbReference type="InterPro" id="IPR005895">
    <property type="entry name" value="ABC_transptr_haem_export_CcmA"/>
</dbReference>
<protein>
    <recommendedName>
        <fullName evidence="6">ABC transporter domain-containing protein</fullName>
    </recommendedName>
</protein>
<evidence type="ECO:0000313" key="7">
    <source>
        <dbReference type="EMBL" id="SUZ58063.1"/>
    </source>
</evidence>
<dbReference type="InterPro" id="IPR027417">
    <property type="entry name" value="P-loop_NTPase"/>
</dbReference>
<organism evidence="7">
    <name type="scientific">marine metagenome</name>
    <dbReference type="NCBI Taxonomy" id="408172"/>
    <lineage>
        <taxon>unclassified sequences</taxon>
        <taxon>metagenomes</taxon>
        <taxon>ecological metagenomes</taxon>
    </lineage>
</organism>
<proteinExistence type="inferred from homology"/>
<dbReference type="SMART" id="SM00382">
    <property type="entry name" value="AAA"/>
    <property type="match status" value="1"/>
</dbReference>
<evidence type="ECO:0000256" key="2">
    <source>
        <dbReference type="ARBA" id="ARBA00022448"/>
    </source>
</evidence>
<accession>A0A381NX51</accession>
<dbReference type="SUPFAM" id="SSF52540">
    <property type="entry name" value="P-loop containing nucleoside triphosphate hydrolases"/>
    <property type="match status" value="1"/>
</dbReference>
<keyword evidence="5" id="KW-0067">ATP-binding</keyword>
<sequence>VTTAATEAVQAHCLEKSFGEWPVLWDLDLTVPWGQTLVIFGANGAGKTTLLRILSTHVRADHGSVVVAGHSLRTRPEEARRHIGVVGHRSLLYDDLTCRENLIYYGRLFGLKNHKPRVDEVLEKVKLTSRADHRVRTLSNGMQKRAAIARAILHEPDVLLLDEPESGLDRESVSILGTLLAEWTDSRRSVIMTTHDLDLGMTWGHRAAVLGGGKLVFPGSNTQADGNTAENSDIRQAVANALETGR</sequence>
<dbReference type="GO" id="GO:0022857">
    <property type="term" value="F:transmembrane transporter activity"/>
    <property type="evidence" value="ECO:0007669"/>
    <property type="project" value="InterPro"/>
</dbReference>
<feature type="domain" description="ABC transporter" evidence="6">
    <location>
        <begin position="9"/>
        <end position="237"/>
    </location>
</feature>
<dbReference type="PANTHER" id="PTHR42711">
    <property type="entry name" value="ABC TRANSPORTER ATP-BINDING PROTEIN"/>
    <property type="match status" value="1"/>
</dbReference>
<evidence type="ECO:0000256" key="4">
    <source>
        <dbReference type="ARBA" id="ARBA00022748"/>
    </source>
</evidence>
<comment type="similarity">
    <text evidence="1">Belongs to the ABC transporter superfamily.</text>
</comment>
<dbReference type="PANTHER" id="PTHR42711:SF5">
    <property type="entry name" value="ABC TRANSPORTER ATP-BINDING PROTEIN NATA"/>
    <property type="match status" value="1"/>
</dbReference>
<dbReference type="GO" id="GO:0017004">
    <property type="term" value="P:cytochrome complex assembly"/>
    <property type="evidence" value="ECO:0007669"/>
    <property type="project" value="UniProtKB-KW"/>
</dbReference>
<keyword evidence="4" id="KW-0201">Cytochrome c-type biogenesis</keyword>
<keyword evidence="3" id="KW-0547">Nucleotide-binding</keyword>
<evidence type="ECO:0000256" key="1">
    <source>
        <dbReference type="ARBA" id="ARBA00005417"/>
    </source>
</evidence>
<dbReference type="NCBIfam" id="TIGR01189">
    <property type="entry name" value="ccmA"/>
    <property type="match status" value="1"/>
</dbReference>
<evidence type="ECO:0000259" key="6">
    <source>
        <dbReference type="PROSITE" id="PS50893"/>
    </source>
</evidence>
<dbReference type="Gene3D" id="3.40.50.300">
    <property type="entry name" value="P-loop containing nucleotide triphosphate hydrolases"/>
    <property type="match status" value="1"/>
</dbReference>
<dbReference type="AlphaFoldDB" id="A0A381NX51"/>
<dbReference type="InterPro" id="IPR003593">
    <property type="entry name" value="AAA+_ATPase"/>
</dbReference>
<dbReference type="InterPro" id="IPR003439">
    <property type="entry name" value="ABC_transporter-like_ATP-bd"/>
</dbReference>
<feature type="non-terminal residue" evidence="7">
    <location>
        <position position="1"/>
    </location>
</feature>
<evidence type="ECO:0000256" key="3">
    <source>
        <dbReference type="ARBA" id="ARBA00022741"/>
    </source>
</evidence>
<dbReference type="PROSITE" id="PS50893">
    <property type="entry name" value="ABC_TRANSPORTER_2"/>
    <property type="match status" value="1"/>
</dbReference>
<dbReference type="GO" id="GO:0016887">
    <property type="term" value="F:ATP hydrolysis activity"/>
    <property type="evidence" value="ECO:0007669"/>
    <property type="project" value="InterPro"/>
</dbReference>
<evidence type="ECO:0000256" key="5">
    <source>
        <dbReference type="ARBA" id="ARBA00022840"/>
    </source>
</evidence>
<dbReference type="GO" id="GO:0005524">
    <property type="term" value="F:ATP binding"/>
    <property type="evidence" value="ECO:0007669"/>
    <property type="project" value="UniProtKB-KW"/>
</dbReference>
<keyword evidence="2" id="KW-0813">Transport</keyword>
<dbReference type="EMBL" id="UINC01000595">
    <property type="protein sequence ID" value="SUZ58063.1"/>
    <property type="molecule type" value="Genomic_DNA"/>
</dbReference>